<dbReference type="PANTHER" id="PTHR33112">
    <property type="entry name" value="DOMAIN PROTEIN, PUTATIVE-RELATED"/>
    <property type="match status" value="1"/>
</dbReference>
<proteinExistence type="predicted"/>
<name>A0A1Y2AAJ5_9PLEO</name>
<evidence type="ECO:0000313" key="2">
    <source>
        <dbReference type="EMBL" id="ORY19522.1"/>
    </source>
</evidence>
<accession>A0A1Y2AAJ5</accession>
<dbReference type="AlphaFoldDB" id="A0A1Y2AAJ5"/>
<dbReference type="Proteomes" id="UP000193144">
    <property type="component" value="Unassembled WGS sequence"/>
</dbReference>
<evidence type="ECO:0000259" key="1">
    <source>
        <dbReference type="Pfam" id="PF06985"/>
    </source>
</evidence>
<feature type="domain" description="Heterokaryon incompatibility" evidence="1">
    <location>
        <begin position="76"/>
        <end position="129"/>
    </location>
</feature>
<organism evidence="2 3">
    <name type="scientific">Clohesyomyces aquaticus</name>
    <dbReference type="NCBI Taxonomy" id="1231657"/>
    <lineage>
        <taxon>Eukaryota</taxon>
        <taxon>Fungi</taxon>
        <taxon>Dikarya</taxon>
        <taxon>Ascomycota</taxon>
        <taxon>Pezizomycotina</taxon>
        <taxon>Dothideomycetes</taxon>
        <taxon>Pleosporomycetidae</taxon>
        <taxon>Pleosporales</taxon>
        <taxon>Lindgomycetaceae</taxon>
        <taxon>Clohesyomyces</taxon>
    </lineage>
</organism>
<evidence type="ECO:0000313" key="3">
    <source>
        <dbReference type="Proteomes" id="UP000193144"/>
    </source>
</evidence>
<dbReference type="PANTHER" id="PTHR33112:SF16">
    <property type="entry name" value="HETEROKARYON INCOMPATIBILITY DOMAIN-CONTAINING PROTEIN"/>
    <property type="match status" value="1"/>
</dbReference>
<dbReference type="InterPro" id="IPR010730">
    <property type="entry name" value="HET"/>
</dbReference>
<comment type="caution">
    <text evidence="2">The sequence shown here is derived from an EMBL/GenBank/DDBJ whole genome shotgun (WGS) entry which is preliminary data.</text>
</comment>
<dbReference type="EMBL" id="MCFA01000002">
    <property type="protein sequence ID" value="ORY19522.1"/>
    <property type="molecule type" value="Genomic_DNA"/>
</dbReference>
<gene>
    <name evidence="2" type="ORF">BCR34DRAFT_552312</name>
</gene>
<sequence>MLFPAPGAGERYLEHRVCQQGRFEARLRYDQRMDATLRRYSRKMPTTSTPAVGKNSRDRCRAANSHCLLEDAECLALSYIWGGVQQRSVSGSSSLHDQLGATIEHAIRAAQALGHRYIWVDSICIDQSNA</sequence>
<reference evidence="2 3" key="1">
    <citation type="submission" date="2016-07" db="EMBL/GenBank/DDBJ databases">
        <title>Pervasive Adenine N6-methylation of Active Genes in Fungi.</title>
        <authorList>
            <consortium name="DOE Joint Genome Institute"/>
            <person name="Mondo S.J."/>
            <person name="Dannebaum R.O."/>
            <person name="Kuo R.C."/>
            <person name="Labutti K."/>
            <person name="Haridas S."/>
            <person name="Kuo A."/>
            <person name="Salamov A."/>
            <person name="Ahrendt S.R."/>
            <person name="Lipzen A."/>
            <person name="Sullivan W."/>
            <person name="Andreopoulos W.B."/>
            <person name="Clum A."/>
            <person name="Lindquist E."/>
            <person name="Daum C."/>
            <person name="Ramamoorthy G.K."/>
            <person name="Gryganskyi A."/>
            <person name="Culley D."/>
            <person name="Magnuson J.K."/>
            <person name="James T.Y."/>
            <person name="O'Malley M.A."/>
            <person name="Stajich J.E."/>
            <person name="Spatafora J.W."/>
            <person name="Visel A."/>
            <person name="Grigoriev I.V."/>
        </authorList>
    </citation>
    <scope>NUCLEOTIDE SEQUENCE [LARGE SCALE GENOMIC DNA]</scope>
    <source>
        <strain evidence="2 3">CBS 115471</strain>
    </source>
</reference>
<dbReference type="Pfam" id="PF06985">
    <property type="entry name" value="HET"/>
    <property type="match status" value="1"/>
</dbReference>
<keyword evidence="3" id="KW-1185">Reference proteome</keyword>
<protein>
    <recommendedName>
        <fullName evidence="1">Heterokaryon incompatibility domain-containing protein</fullName>
    </recommendedName>
</protein>